<sequence length="221" mass="25291">MSESSKFRPPIAETKKLESDILAIIQRLRDDEAGEGQVAKDEIISVLNRSLTALSHWVLQAQLMELDPNNQDRVAVENSLLKKEVEFLSGKASQKRLHPIQIPPSQLQEPSERPYKVDVQTPVKEKRKKKIDISQITPKRGEFSPKQQNTGTKYDVEKSPTGRSLNTRRTSGEPLSPKGLHEPGTQFKLVENKKPHPRMRRTSDNPSRNEYVRVFHLEKEK</sequence>
<accession>A0A0W0DBD2</accession>
<dbReference type="VEuPathDB" id="FungiDB:GWK60_J09097"/>
<dbReference type="VEuPathDB" id="FungiDB:B1J91_J09284g"/>
<name>A0A0W0DBD2_CANGB</name>
<reference evidence="2 3" key="1">
    <citation type="submission" date="2015-10" db="EMBL/GenBank/DDBJ databases">
        <title>Draft genomes sequences of Candida glabrata isolates 1A, 1B, 2A, 2B, 3A and 3B.</title>
        <authorList>
            <person name="Haavelsrud O.E."/>
            <person name="Gaustad P."/>
        </authorList>
    </citation>
    <scope>NUCLEOTIDE SEQUENCE [LARGE SCALE GENOMIC DNA]</scope>
    <source>
        <strain evidence="2">910700640</strain>
    </source>
</reference>
<feature type="region of interest" description="Disordered" evidence="1">
    <location>
        <begin position="92"/>
        <end position="210"/>
    </location>
</feature>
<comment type="caution">
    <text evidence="2">The sequence shown here is derived from an EMBL/GenBank/DDBJ whole genome shotgun (WGS) entry which is preliminary data.</text>
</comment>
<evidence type="ECO:0000313" key="3">
    <source>
        <dbReference type="Proteomes" id="UP000054886"/>
    </source>
</evidence>
<dbReference type="EMBL" id="LLZZ01000053">
    <property type="protein sequence ID" value="KTB10433.1"/>
    <property type="molecule type" value="Genomic_DNA"/>
</dbReference>
<organism evidence="2 3">
    <name type="scientific">Candida glabrata</name>
    <name type="common">Yeast</name>
    <name type="synonym">Torulopsis glabrata</name>
    <dbReference type="NCBI Taxonomy" id="5478"/>
    <lineage>
        <taxon>Eukaryota</taxon>
        <taxon>Fungi</taxon>
        <taxon>Dikarya</taxon>
        <taxon>Ascomycota</taxon>
        <taxon>Saccharomycotina</taxon>
        <taxon>Saccharomycetes</taxon>
        <taxon>Saccharomycetales</taxon>
        <taxon>Saccharomycetaceae</taxon>
        <taxon>Nakaseomyces</taxon>
    </lineage>
</organism>
<gene>
    <name evidence="2" type="ORF">AO440_003163</name>
</gene>
<evidence type="ECO:0000313" key="2">
    <source>
        <dbReference type="EMBL" id="KTB10433.1"/>
    </source>
</evidence>
<protein>
    <submittedName>
        <fullName evidence="2">Uncharacterized protein</fullName>
    </submittedName>
</protein>
<proteinExistence type="predicted"/>
<dbReference type="AlphaFoldDB" id="A0A0W0DBD2"/>
<dbReference type="Proteomes" id="UP000054886">
    <property type="component" value="Unassembled WGS sequence"/>
</dbReference>
<dbReference type="VEuPathDB" id="FungiDB:CAGL0J09284g"/>
<dbReference type="VEuPathDB" id="FungiDB:GVI51_J09119"/>
<evidence type="ECO:0000256" key="1">
    <source>
        <dbReference type="SAM" id="MobiDB-lite"/>
    </source>
</evidence>